<evidence type="ECO:0000313" key="2">
    <source>
        <dbReference type="EMBL" id="SCB50535.1"/>
    </source>
</evidence>
<protein>
    <recommendedName>
        <fullName evidence="4">SMODS and SLOG-associating 2TM effector domain-containing protein</fullName>
    </recommendedName>
</protein>
<evidence type="ECO:0008006" key="4">
    <source>
        <dbReference type="Google" id="ProtNLM"/>
    </source>
</evidence>
<dbReference type="Pfam" id="PF14015">
    <property type="entry name" value="DUF4231"/>
    <property type="match status" value="1"/>
</dbReference>
<sequence length="160" mass="18266">MSEKWKKAEAFDITPEMPEEEIRKAAVDYAKCHSHWYEVQSRRMGELWNYITFSTIVLSAISSVVSAYNHDPEWRFIPAGLSALATFCAAYLTQFRVRDLWQIRESGRIDAEKLVAKAQLIGTAQNGAPFAEAIALRQELHDLELAQTEQFFVVPKKAKT</sequence>
<feature type="transmembrane region" description="Helical" evidence="1">
    <location>
        <begin position="47"/>
        <end position="68"/>
    </location>
</feature>
<organism evidence="2 3">
    <name type="scientific">Rhizobium miluonense</name>
    <dbReference type="NCBI Taxonomy" id="411945"/>
    <lineage>
        <taxon>Bacteria</taxon>
        <taxon>Pseudomonadati</taxon>
        <taxon>Pseudomonadota</taxon>
        <taxon>Alphaproteobacteria</taxon>
        <taxon>Hyphomicrobiales</taxon>
        <taxon>Rhizobiaceae</taxon>
        <taxon>Rhizobium/Agrobacterium group</taxon>
        <taxon>Rhizobium</taxon>
    </lineage>
</organism>
<accession>A0A1C3XEH1</accession>
<gene>
    <name evidence="2" type="ORF">GA0061102_10921</name>
</gene>
<proteinExistence type="predicted"/>
<dbReference type="Proteomes" id="UP000199435">
    <property type="component" value="Unassembled WGS sequence"/>
</dbReference>
<keyword evidence="1" id="KW-0812">Transmembrane</keyword>
<evidence type="ECO:0000256" key="1">
    <source>
        <dbReference type="SAM" id="Phobius"/>
    </source>
</evidence>
<dbReference type="EMBL" id="FMAH01000092">
    <property type="protein sequence ID" value="SCB50535.1"/>
    <property type="molecule type" value="Genomic_DNA"/>
</dbReference>
<keyword evidence="1" id="KW-1133">Transmembrane helix</keyword>
<keyword evidence="3" id="KW-1185">Reference proteome</keyword>
<name>A0A1C3XEH1_9HYPH</name>
<evidence type="ECO:0000313" key="3">
    <source>
        <dbReference type="Proteomes" id="UP000199435"/>
    </source>
</evidence>
<dbReference type="InterPro" id="IPR025325">
    <property type="entry name" value="DUF4231"/>
</dbReference>
<keyword evidence="1" id="KW-0472">Membrane</keyword>
<feature type="transmembrane region" description="Helical" evidence="1">
    <location>
        <begin position="74"/>
        <end position="92"/>
    </location>
</feature>
<dbReference type="AlphaFoldDB" id="A0A1C3XEH1"/>
<reference evidence="3" key="1">
    <citation type="submission" date="2016-08" db="EMBL/GenBank/DDBJ databases">
        <authorList>
            <person name="Varghese N."/>
            <person name="Submissions Spin"/>
        </authorList>
    </citation>
    <scope>NUCLEOTIDE SEQUENCE [LARGE SCALE GENOMIC DNA]</scope>
    <source>
        <strain evidence="3">HAMBI 2971</strain>
    </source>
</reference>